<comment type="caution">
    <text evidence="3">The sequence shown here is derived from an EMBL/GenBank/DDBJ whole genome shotgun (WGS) entry which is preliminary data.</text>
</comment>
<organism evidence="3 4">
    <name type="scientific">Aureobasidium melanogenum</name>
    <name type="common">Aureobasidium pullulans var. melanogenum</name>
    <dbReference type="NCBI Taxonomy" id="46634"/>
    <lineage>
        <taxon>Eukaryota</taxon>
        <taxon>Fungi</taxon>
        <taxon>Dikarya</taxon>
        <taxon>Ascomycota</taxon>
        <taxon>Pezizomycotina</taxon>
        <taxon>Dothideomycetes</taxon>
        <taxon>Dothideomycetidae</taxon>
        <taxon>Dothideales</taxon>
        <taxon>Saccotheciaceae</taxon>
        <taxon>Aureobasidium</taxon>
    </lineage>
</organism>
<evidence type="ECO:0000256" key="1">
    <source>
        <dbReference type="SAM" id="MobiDB-lite"/>
    </source>
</evidence>
<protein>
    <recommendedName>
        <fullName evidence="2">JmjC domain-containing protein</fullName>
    </recommendedName>
</protein>
<dbReference type="PROSITE" id="PS51184">
    <property type="entry name" value="JMJC"/>
    <property type="match status" value="1"/>
</dbReference>
<evidence type="ECO:0000313" key="3">
    <source>
        <dbReference type="EMBL" id="KAG9991105.1"/>
    </source>
</evidence>
<dbReference type="Gene3D" id="2.60.120.650">
    <property type="entry name" value="Cupin"/>
    <property type="match status" value="1"/>
</dbReference>
<feature type="compositionally biased region" description="Basic residues" evidence="1">
    <location>
        <begin position="1"/>
        <end position="11"/>
    </location>
</feature>
<evidence type="ECO:0000313" key="4">
    <source>
        <dbReference type="Proteomes" id="UP000729357"/>
    </source>
</evidence>
<feature type="non-terminal residue" evidence="3">
    <location>
        <position position="1"/>
    </location>
</feature>
<dbReference type="AlphaFoldDB" id="A0A9P8K1A5"/>
<name>A0A9P8K1A5_AURME</name>
<accession>A0A9P8K1A5</accession>
<dbReference type="Proteomes" id="UP000729357">
    <property type="component" value="Unassembled WGS sequence"/>
</dbReference>
<proteinExistence type="predicted"/>
<dbReference type="EMBL" id="JAHFXS010000006">
    <property type="protein sequence ID" value="KAG9991105.1"/>
    <property type="molecule type" value="Genomic_DNA"/>
</dbReference>
<keyword evidence="4" id="KW-1185">Reference proteome</keyword>
<feature type="region of interest" description="Disordered" evidence="1">
    <location>
        <begin position="1"/>
        <end position="40"/>
    </location>
</feature>
<dbReference type="InterPro" id="IPR003347">
    <property type="entry name" value="JmjC_dom"/>
</dbReference>
<feature type="domain" description="JmjC" evidence="2">
    <location>
        <begin position="262"/>
        <end position="418"/>
    </location>
</feature>
<reference evidence="3" key="1">
    <citation type="journal article" date="2021" name="J Fungi (Basel)">
        <title>Virulence traits and population genomics of the black yeast Aureobasidium melanogenum.</title>
        <authorList>
            <person name="Cernosa A."/>
            <person name="Sun X."/>
            <person name="Gostincar C."/>
            <person name="Fang C."/>
            <person name="Gunde-Cimerman N."/>
            <person name="Song Z."/>
        </authorList>
    </citation>
    <scope>NUCLEOTIDE SEQUENCE</scope>
    <source>
        <strain evidence="3">EXF-9298</strain>
    </source>
</reference>
<evidence type="ECO:0000259" key="2">
    <source>
        <dbReference type="PROSITE" id="PS51184"/>
    </source>
</evidence>
<gene>
    <name evidence="3" type="ORF">KCU98_g631</name>
</gene>
<reference evidence="3" key="2">
    <citation type="submission" date="2021-08" db="EMBL/GenBank/DDBJ databases">
        <authorList>
            <person name="Gostincar C."/>
            <person name="Sun X."/>
            <person name="Song Z."/>
            <person name="Gunde-Cimerman N."/>
        </authorList>
    </citation>
    <scope>NUCLEOTIDE SEQUENCE</scope>
    <source>
        <strain evidence="3">EXF-9298</strain>
    </source>
</reference>
<sequence length="421" mass="47010">MTRQSSVKKRSQAPSTTTRGGSPKTKSRKTTTPSASSGRESFYAIRKKSGSILYQNVQYEHIKEVVEKFKVALSAFSKVKFAGASFRQSKSDPERSDVQCCFESVSGGKLEVRERYQKNPFELGNISGNIYVPILDAQITGTDWKPVSHNSTVVTTRSAEEIVAEFFESVPYNAEIQSFRLAMEDKLCLFGLSRERSSTIPCVFSHHDCWRSTLTEDRLSQKLLMNVQAGIAYRADNAHRPAEEDDEFMAIAWRQTREGKKKQDEVAHCILNIPLGEDLGIQIPSILSDGQEDLSSNLNDVSANMAPEGYVVDLHIDHGMNALSTVFGDCIKLWALYPPSTHNLNVFYRLQGQEMKFSRLARDLQDVTFAITTQGETLYMPSGWLHATPTVRGGVLLGVNWTRASDLKSVAEIFAREATNS</sequence>
<dbReference type="SUPFAM" id="SSF51197">
    <property type="entry name" value="Clavaminate synthase-like"/>
    <property type="match status" value="1"/>
</dbReference>